<organism evidence="1 2">
    <name type="scientific">Panagrolaimus sp. PS1159</name>
    <dbReference type="NCBI Taxonomy" id="55785"/>
    <lineage>
        <taxon>Eukaryota</taxon>
        <taxon>Metazoa</taxon>
        <taxon>Ecdysozoa</taxon>
        <taxon>Nematoda</taxon>
        <taxon>Chromadorea</taxon>
        <taxon>Rhabditida</taxon>
        <taxon>Tylenchina</taxon>
        <taxon>Panagrolaimomorpha</taxon>
        <taxon>Panagrolaimoidea</taxon>
        <taxon>Panagrolaimidae</taxon>
        <taxon>Panagrolaimus</taxon>
    </lineage>
</organism>
<proteinExistence type="predicted"/>
<evidence type="ECO:0000313" key="1">
    <source>
        <dbReference type="Proteomes" id="UP000887580"/>
    </source>
</evidence>
<evidence type="ECO:0000313" key="2">
    <source>
        <dbReference type="WBParaSite" id="PS1159_v2.g16828.t1"/>
    </source>
</evidence>
<accession>A0AC35FF83</accession>
<dbReference type="Proteomes" id="UP000887580">
    <property type="component" value="Unplaced"/>
</dbReference>
<protein>
    <submittedName>
        <fullName evidence="2">BRO1 domain-containing protein</fullName>
    </submittedName>
</protein>
<name>A0AC35FF83_9BILA</name>
<dbReference type="WBParaSite" id="PS1159_v2.g16828.t1">
    <property type="protein sequence ID" value="PS1159_v2.g16828.t1"/>
    <property type="gene ID" value="PS1159_v2.g16828"/>
</dbReference>
<sequence length="1309" mass="149344">MSFVIIDDDGTELSSPETDSNGRNSKSDTDNDFEEVYVDSKETREDNDSPSSSSNEFINIKNDVAEVYGENSLAEKRKESTPRAVTTKSFGSNGCGGSAAAAKVNVKKESIGCEKVTEKNLNLFSETPLLFEKSKKREKMIDDMLRLYNNFALSNMSDSCFRDSSVSKKLLEPYRNCLDDFDEGLAAGYVAALAGNLDRLLENCLSEYVPFSKNISETLEHFDDLMKTISSIPMSKFDSGLLHYSIAKFYQCVGDIFSARFASGDFNKDNREKLCLYSAACYIISLHYLEEAKFGSRKTRGSIFLSICEMKISLTYSLNYYSNEMELNELLKDIKLGNKLAHALWTEKESTEKTEKTFLSLNKVDYFDYTVIPKFDFQTDFVNNLGCIWELHSVDGFLDHLLFIIGYGRVTDYLFLGKVLSNIKLEKSNDNDLTSQIDLFDVFLTLVTFAIDYCQISNYKFGYDYTFRQFLGLPQTDINFISPKIIDHSIMVSVARHGRPPLYATLFWKAIQILGRDSSIQSRKALIEKNFRSEAGFREILINAVNEVNVKNDIHNFYVVSERFHLMLIWFIYNGFGDFEMNYVHHRLASHVEYLEKAISNETYNFNENEIDNAERKGGILSQLFPKKNLYWLVYPSSKNCEYLSVKSVQEVIAHYYAYMYGKDSDEGKKYWDILSSDYKAILLPPVESPEEPDADLPEMSDIPETSKVVHSPYKDEQTIKSNPPPIIVPSEPSTPTIDEDEDINNNNEYKKALIELSQEMEKEREKFQKTTEASISWSKLIEKCDSSAFTFNTSNKFDTQYLELQKMVAEQKESILKRTFAKLVANEQHNDDFSYLMLNEIELKVAECEAKEAQTWKIYTDFISNLRNDPLYTCLKDLNARNNHEQGGPLKLLTAGIINSSLPQQNIPQTYQNSSMQMPKVNSSQIMAPPPPNPSFPCSPSDLFRYRFEETRRITNNFIGFHITHQAIILSQIAFVTGNWSLEQKQQYDDAHLNHHFNTTGTPCPPFPDLSMIRHLLQPIFQSPAPLSNPFKNKALPRGFLTNALAQEPLKFETTIPSQDYNNTTTTTSSGFPSLSQTFPTHRPLTQQKDFNLPSTSQHSTLSDIINESPNKPISSENFFPTLSSPQTAGVEPESFTPGTEFHKGNEAFRLAFEHWRGISADTPEEIRMQAVAPSLTPKEIAQYKPTINIKIESTDNDDLLFPPRAGETHAQEEVYDGDNEEFYVSDDSDDDDDEYSPDEEYPNGIDTVENEDDEEEEDYYDDDEDNVESIPTSSFPLSNPANYNDDSKEAEEEESYETEDKNDNESD</sequence>
<reference evidence="2" key="1">
    <citation type="submission" date="2022-11" db="UniProtKB">
        <authorList>
            <consortium name="WormBaseParasite"/>
        </authorList>
    </citation>
    <scope>IDENTIFICATION</scope>
</reference>